<evidence type="ECO:0000256" key="7">
    <source>
        <dbReference type="ARBA" id="ARBA00022989"/>
    </source>
</evidence>
<dbReference type="SMART" id="SM00034">
    <property type="entry name" value="CLECT"/>
    <property type="match status" value="1"/>
</dbReference>
<organism evidence="14 15">
    <name type="scientific">Pteropus vampyrus</name>
    <name type="common">Large flying fox</name>
    <dbReference type="NCBI Taxonomy" id="132908"/>
    <lineage>
        <taxon>Eukaryota</taxon>
        <taxon>Metazoa</taxon>
        <taxon>Chordata</taxon>
        <taxon>Craniata</taxon>
        <taxon>Vertebrata</taxon>
        <taxon>Euteleostomi</taxon>
        <taxon>Mammalia</taxon>
        <taxon>Eutheria</taxon>
        <taxon>Laurasiatheria</taxon>
        <taxon>Chiroptera</taxon>
        <taxon>Yinpterochiroptera</taxon>
        <taxon>Pteropodoidea</taxon>
        <taxon>Pteropodidae</taxon>
        <taxon>Pteropodinae</taxon>
        <taxon>Pteropus</taxon>
    </lineage>
</organism>
<accession>A0A6P3QW70</accession>
<dbReference type="GO" id="GO:0030246">
    <property type="term" value="F:carbohydrate binding"/>
    <property type="evidence" value="ECO:0007669"/>
    <property type="project" value="UniProtKB-KW"/>
</dbReference>
<dbReference type="Proteomes" id="UP000515202">
    <property type="component" value="Unplaced"/>
</dbReference>
<dbReference type="PROSITE" id="PS50041">
    <property type="entry name" value="C_TYPE_LECTIN_2"/>
    <property type="match status" value="1"/>
</dbReference>
<dbReference type="InterPro" id="IPR016187">
    <property type="entry name" value="CTDL_fold"/>
</dbReference>
<dbReference type="GO" id="GO:0005886">
    <property type="term" value="C:plasma membrane"/>
    <property type="evidence" value="ECO:0007669"/>
    <property type="project" value="UniProtKB-SubCell"/>
</dbReference>
<comment type="subcellular location">
    <subcellularLocation>
        <location evidence="1">Cell membrane</location>
        <topology evidence="1">Single-pass type II membrane protein</topology>
    </subcellularLocation>
</comment>
<sequence length="270" mass="31359">MSDEVTYADLKFQDCSSKIKSIQEFDQVEIKAPPAPPHVWHRRTLALTLLCLLQLIGLGVLGSIFHLTSKTEMEKIKKLHNFKEELQKNVSLLLMDNTNSSKKIRNLSITLQEIATKLCYELYRKKPEHKCKPCPKNWMWHKDRCYTLVQNYDTWQNSGLLCSAYNASLLKIKNKSILEFVTSQKLYDIWLGLSPAKKYTEYNLDETIISSDWFTGNIDDLNSKMYCGYIYGSRVYYTYCTEVKFSICEMLANPVKIESMLMNEVPDGKI</sequence>
<evidence type="ECO:0000256" key="2">
    <source>
        <dbReference type="ARBA" id="ARBA00022475"/>
    </source>
</evidence>
<feature type="domain" description="C-type lectin" evidence="13">
    <location>
        <begin position="141"/>
        <end position="249"/>
    </location>
</feature>
<dbReference type="InterPro" id="IPR016186">
    <property type="entry name" value="C-type_lectin-like/link_sf"/>
</dbReference>
<evidence type="ECO:0000256" key="1">
    <source>
        <dbReference type="ARBA" id="ARBA00004401"/>
    </source>
</evidence>
<evidence type="ECO:0000259" key="13">
    <source>
        <dbReference type="PROSITE" id="PS50041"/>
    </source>
</evidence>
<keyword evidence="11" id="KW-0325">Glycoprotein</keyword>
<dbReference type="PANTHER" id="PTHR47647">
    <property type="entry name" value="C-TYPE LECTIN DOMAIN FAMILY 12 MEMBER B"/>
    <property type="match status" value="1"/>
</dbReference>
<keyword evidence="2" id="KW-1003">Cell membrane</keyword>
<evidence type="ECO:0000313" key="15">
    <source>
        <dbReference type="RefSeq" id="XP_011364057.1"/>
    </source>
</evidence>
<keyword evidence="14" id="KW-1185">Reference proteome</keyword>
<keyword evidence="4 12" id="KW-0812">Transmembrane</keyword>
<evidence type="ECO:0000256" key="3">
    <source>
        <dbReference type="ARBA" id="ARBA00022553"/>
    </source>
</evidence>
<dbReference type="Pfam" id="PF00059">
    <property type="entry name" value="Lectin_C"/>
    <property type="match status" value="1"/>
</dbReference>
<keyword evidence="5" id="KW-0430">Lectin</keyword>
<keyword evidence="7 12" id="KW-1133">Transmembrane helix</keyword>
<dbReference type="GO" id="GO:0030545">
    <property type="term" value="F:signaling receptor regulator activity"/>
    <property type="evidence" value="ECO:0007669"/>
    <property type="project" value="InterPro"/>
</dbReference>
<dbReference type="CTD" id="160364"/>
<keyword evidence="8 12" id="KW-0472">Membrane</keyword>
<evidence type="ECO:0000256" key="9">
    <source>
        <dbReference type="ARBA" id="ARBA00023157"/>
    </source>
</evidence>
<evidence type="ECO:0000256" key="11">
    <source>
        <dbReference type="ARBA" id="ARBA00023180"/>
    </source>
</evidence>
<evidence type="ECO:0000256" key="5">
    <source>
        <dbReference type="ARBA" id="ARBA00022734"/>
    </source>
</evidence>
<evidence type="ECO:0000256" key="10">
    <source>
        <dbReference type="ARBA" id="ARBA00023170"/>
    </source>
</evidence>
<feature type="transmembrane region" description="Helical" evidence="12">
    <location>
        <begin position="45"/>
        <end position="68"/>
    </location>
</feature>
<dbReference type="Gene3D" id="3.10.100.10">
    <property type="entry name" value="Mannose-Binding Protein A, subunit A"/>
    <property type="match status" value="1"/>
</dbReference>
<evidence type="ECO:0000256" key="4">
    <source>
        <dbReference type="ARBA" id="ARBA00022692"/>
    </source>
</evidence>
<dbReference type="RefSeq" id="XP_011364057.1">
    <property type="nucleotide sequence ID" value="XM_011365755.2"/>
</dbReference>
<dbReference type="InterPro" id="IPR033992">
    <property type="entry name" value="NKR-like_CTLD"/>
</dbReference>
<dbReference type="InterPro" id="IPR001304">
    <property type="entry name" value="C-type_lectin-like"/>
</dbReference>
<name>A0A6P3QW70_PTEVA</name>
<evidence type="ECO:0000256" key="8">
    <source>
        <dbReference type="ARBA" id="ARBA00023136"/>
    </source>
</evidence>
<evidence type="ECO:0000313" key="14">
    <source>
        <dbReference type="Proteomes" id="UP000515202"/>
    </source>
</evidence>
<proteinExistence type="predicted"/>
<gene>
    <name evidence="15" type="primary">CLEC12A</name>
</gene>
<dbReference type="KEGG" id="pvp:105295903"/>
<protein>
    <submittedName>
        <fullName evidence="15">C-type lectin domain family 12 member A</fullName>
    </submittedName>
</protein>
<evidence type="ECO:0000256" key="6">
    <source>
        <dbReference type="ARBA" id="ARBA00022968"/>
    </source>
</evidence>
<keyword evidence="6" id="KW-0735">Signal-anchor</keyword>
<dbReference type="CDD" id="cd03593">
    <property type="entry name" value="CLECT_NK_receptors_like"/>
    <property type="match status" value="1"/>
</dbReference>
<dbReference type="GeneID" id="105295903"/>
<evidence type="ECO:0000256" key="12">
    <source>
        <dbReference type="SAM" id="Phobius"/>
    </source>
</evidence>
<reference evidence="15" key="1">
    <citation type="submission" date="2025-08" db="UniProtKB">
        <authorList>
            <consortium name="RefSeq"/>
        </authorList>
    </citation>
    <scope>IDENTIFICATION</scope>
    <source>
        <tissue evidence="15">Kidney</tissue>
    </source>
</reference>
<keyword evidence="10" id="KW-0675">Receptor</keyword>
<keyword evidence="9" id="KW-1015">Disulfide bond</keyword>
<dbReference type="PANTHER" id="PTHR47647:SF2">
    <property type="entry name" value="C-TYPE LECTIN DOMAIN FAMILY 12 MEMBER A"/>
    <property type="match status" value="1"/>
</dbReference>
<dbReference type="InterPro" id="IPR042916">
    <property type="entry name" value="CLEC12A/B"/>
</dbReference>
<dbReference type="SUPFAM" id="SSF56436">
    <property type="entry name" value="C-type lectin-like"/>
    <property type="match status" value="1"/>
</dbReference>
<keyword evidence="3" id="KW-0597">Phosphoprotein</keyword>
<dbReference type="AlphaFoldDB" id="A0A6P3QW70"/>
<dbReference type="OrthoDB" id="10059571at2759"/>